<comment type="subcellular location">
    <subcellularLocation>
        <location evidence="1">Cell membrane</location>
        <topology evidence="1">Multi-pass membrane protein</topology>
    </subcellularLocation>
</comment>
<dbReference type="GeneID" id="90994442"/>
<dbReference type="InterPro" id="IPR012809">
    <property type="entry name" value="ECF_CbiQ"/>
</dbReference>
<evidence type="ECO:0000256" key="3">
    <source>
        <dbReference type="ARBA" id="ARBA00022692"/>
    </source>
</evidence>
<protein>
    <submittedName>
        <fullName evidence="7">Cobalt/nickel transport system permease protein</fullName>
    </submittedName>
</protein>
<dbReference type="PANTHER" id="PTHR43723">
    <property type="entry name" value="COBALT TRANSPORT PROTEIN CBIQ"/>
    <property type="match status" value="1"/>
</dbReference>
<dbReference type="NCBIfam" id="TIGR02454">
    <property type="entry name" value="ECF_T_CbiQ"/>
    <property type="match status" value="1"/>
</dbReference>
<dbReference type="InterPro" id="IPR052770">
    <property type="entry name" value="Cobalt_transport_CbiQ"/>
</dbReference>
<evidence type="ECO:0000256" key="5">
    <source>
        <dbReference type="ARBA" id="ARBA00023136"/>
    </source>
</evidence>
<dbReference type="AlphaFoldDB" id="A0A1M4WWU2"/>
<dbReference type="Pfam" id="PF02361">
    <property type="entry name" value="CbiQ"/>
    <property type="match status" value="1"/>
</dbReference>
<dbReference type="GO" id="GO:0043190">
    <property type="term" value="C:ATP-binding cassette (ABC) transporter complex"/>
    <property type="evidence" value="ECO:0007669"/>
    <property type="project" value="InterPro"/>
</dbReference>
<evidence type="ECO:0000313" key="8">
    <source>
        <dbReference type="Proteomes" id="UP000184114"/>
    </source>
</evidence>
<sequence length="226" mass="26244">MLLIDRYAYTNKLKDYPPQVKIIFACGGIVLPRLINNYYFDLLTITIMVTLVVLIAKVPFKNYFKMLLLPISFLIISLITIMVSINGDNYLHYLRIGNMYIGITKTSLFTVTKLFTTVLSSLTSVYFLILTTPIIDIIKVLKRTKIPSLFIELMVLIYRSIFIFIEEASNIYLAQTMKFGYENNKNTLKSTSLLIRNLFLRVFLKYREMNISLECKLYDGDFKLGD</sequence>
<reference evidence="8" key="1">
    <citation type="submission" date="2016-11" db="EMBL/GenBank/DDBJ databases">
        <authorList>
            <person name="Varghese N."/>
            <person name="Submissions S."/>
        </authorList>
    </citation>
    <scope>NUCLEOTIDE SEQUENCE [LARGE SCALE GENOMIC DNA]</scope>
    <source>
        <strain evidence="8">DSM 18095</strain>
    </source>
</reference>
<keyword evidence="3 6" id="KW-0812">Transmembrane</keyword>
<dbReference type="EMBL" id="FQTY01000008">
    <property type="protein sequence ID" value="SHE85714.1"/>
    <property type="molecule type" value="Genomic_DNA"/>
</dbReference>
<accession>A0A1M4WWU2</accession>
<evidence type="ECO:0000256" key="6">
    <source>
        <dbReference type="SAM" id="Phobius"/>
    </source>
</evidence>
<name>A0A1M4WWU2_9FIRM</name>
<keyword evidence="4 6" id="KW-1133">Transmembrane helix</keyword>
<evidence type="ECO:0000256" key="2">
    <source>
        <dbReference type="ARBA" id="ARBA00022475"/>
    </source>
</evidence>
<dbReference type="RefSeq" id="WP_072976059.1">
    <property type="nucleotide sequence ID" value="NZ_FQTY01000008.1"/>
</dbReference>
<feature type="transmembrane region" description="Helical" evidence="6">
    <location>
        <begin position="38"/>
        <end position="60"/>
    </location>
</feature>
<organism evidence="7 8">
    <name type="scientific">Tissierella praeacuta DSM 18095</name>
    <dbReference type="NCBI Taxonomy" id="1123404"/>
    <lineage>
        <taxon>Bacteria</taxon>
        <taxon>Bacillati</taxon>
        <taxon>Bacillota</taxon>
        <taxon>Tissierellia</taxon>
        <taxon>Tissierellales</taxon>
        <taxon>Tissierellaceae</taxon>
        <taxon>Tissierella</taxon>
    </lineage>
</organism>
<dbReference type="InterPro" id="IPR003339">
    <property type="entry name" value="ABC/ECF_trnsptr_transmembrane"/>
</dbReference>
<keyword evidence="8" id="KW-1185">Reference proteome</keyword>
<evidence type="ECO:0000256" key="4">
    <source>
        <dbReference type="ARBA" id="ARBA00022989"/>
    </source>
</evidence>
<evidence type="ECO:0000313" key="7">
    <source>
        <dbReference type="EMBL" id="SHE85714.1"/>
    </source>
</evidence>
<dbReference type="PANTHER" id="PTHR43723:SF1">
    <property type="entry name" value="COBALT TRANSPORT PROTEIN CBIQ"/>
    <property type="match status" value="1"/>
</dbReference>
<dbReference type="CDD" id="cd16914">
    <property type="entry name" value="EcfT"/>
    <property type="match status" value="1"/>
</dbReference>
<dbReference type="STRING" id="1123404.SAMN02745784_02036"/>
<dbReference type="GO" id="GO:0006824">
    <property type="term" value="P:cobalt ion transport"/>
    <property type="evidence" value="ECO:0007669"/>
    <property type="project" value="InterPro"/>
</dbReference>
<proteinExistence type="predicted"/>
<feature type="transmembrane region" description="Helical" evidence="6">
    <location>
        <begin position="114"/>
        <end position="135"/>
    </location>
</feature>
<feature type="transmembrane region" description="Helical" evidence="6">
    <location>
        <begin position="67"/>
        <end position="85"/>
    </location>
</feature>
<gene>
    <name evidence="7" type="ORF">SAMN02745784_02036</name>
</gene>
<feature type="transmembrane region" description="Helical" evidence="6">
    <location>
        <begin position="147"/>
        <end position="165"/>
    </location>
</feature>
<keyword evidence="2" id="KW-1003">Cell membrane</keyword>
<dbReference type="Proteomes" id="UP000184114">
    <property type="component" value="Unassembled WGS sequence"/>
</dbReference>
<evidence type="ECO:0000256" key="1">
    <source>
        <dbReference type="ARBA" id="ARBA00004651"/>
    </source>
</evidence>
<keyword evidence="5 6" id="KW-0472">Membrane</keyword>